<dbReference type="InterPro" id="IPR024171">
    <property type="entry name" value="SRK-like_kinase"/>
</dbReference>
<dbReference type="Pfam" id="PF08276">
    <property type="entry name" value="PAN_2"/>
    <property type="match status" value="1"/>
</dbReference>
<dbReference type="PROSITE" id="PS50927">
    <property type="entry name" value="BULB_LECTIN"/>
    <property type="match status" value="1"/>
</dbReference>
<keyword evidence="10 19" id="KW-0418">Kinase</keyword>
<dbReference type="AlphaFoldDB" id="A0A822YYN7"/>
<protein>
    <recommendedName>
        <fullName evidence="19">Receptor-like serine/threonine-protein kinase</fullName>
        <ecNumber evidence="19">2.7.11.1</ecNumber>
    </recommendedName>
</protein>
<evidence type="ECO:0000256" key="3">
    <source>
        <dbReference type="ARBA" id="ARBA00022536"/>
    </source>
</evidence>
<evidence type="ECO:0000256" key="22">
    <source>
        <dbReference type="SAM" id="SignalP"/>
    </source>
</evidence>
<evidence type="ECO:0000259" key="25">
    <source>
        <dbReference type="PROSITE" id="PS50948"/>
    </source>
</evidence>
<dbReference type="GO" id="GO:0005524">
    <property type="term" value="F:ATP binding"/>
    <property type="evidence" value="ECO:0007669"/>
    <property type="project" value="UniProtKB-UniRule"/>
</dbReference>
<keyword evidence="6 21" id="KW-0812">Transmembrane</keyword>
<organism evidence="26 27">
    <name type="scientific">Nelumbo nucifera</name>
    <name type="common">Sacred lotus</name>
    <dbReference type="NCBI Taxonomy" id="4432"/>
    <lineage>
        <taxon>Eukaryota</taxon>
        <taxon>Viridiplantae</taxon>
        <taxon>Streptophyta</taxon>
        <taxon>Embryophyta</taxon>
        <taxon>Tracheophyta</taxon>
        <taxon>Spermatophyta</taxon>
        <taxon>Magnoliopsida</taxon>
        <taxon>Proteales</taxon>
        <taxon>Nelumbonaceae</taxon>
        <taxon>Nelumbo</taxon>
    </lineage>
</organism>
<evidence type="ECO:0000256" key="11">
    <source>
        <dbReference type="ARBA" id="ARBA00022840"/>
    </source>
</evidence>
<dbReference type="Pfam" id="PF00069">
    <property type="entry name" value="Pkinase"/>
    <property type="match status" value="1"/>
</dbReference>
<dbReference type="EMBL" id="DUZY01000004">
    <property type="protein sequence ID" value="DAD37782.1"/>
    <property type="molecule type" value="Genomic_DNA"/>
</dbReference>
<dbReference type="FunFam" id="3.30.200.20:FF:000178">
    <property type="entry name" value="serine/threonine-protein kinase PBS1-like"/>
    <property type="match status" value="1"/>
</dbReference>
<feature type="domain" description="Protein kinase" evidence="23">
    <location>
        <begin position="501"/>
        <end position="744"/>
    </location>
</feature>
<dbReference type="InterPro" id="IPR001480">
    <property type="entry name" value="Bulb-type_lectin_dom"/>
</dbReference>
<keyword evidence="27" id="KW-1185">Reference proteome</keyword>
<evidence type="ECO:0000256" key="16">
    <source>
        <dbReference type="ARBA" id="ARBA00023180"/>
    </source>
</evidence>
<evidence type="ECO:0000256" key="21">
    <source>
        <dbReference type="SAM" id="Phobius"/>
    </source>
</evidence>
<keyword evidence="15" id="KW-0675">Receptor</keyword>
<comment type="catalytic activity">
    <reaction evidence="17 19">
        <text>L-threonyl-[protein] + ATP = O-phospho-L-threonyl-[protein] + ADP + H(+)</text>
        <dbReference type="Rhea" id="RHEA:46608"/>
        <dbReference type="Rhea" id="RHEA-COMP:11060"/>
        <dbReference type="Rhea" id="RHEA-COMP:11605"/>
        <dbReference type="ChEBI" id="CHEBI:15378"/>
        <dbReference type="ChEBI" id="CHEBI:30013"/>
        <dbReference type="ChEBI" id="CHEBI:30616"/>
        <dbReference type="ChEBI" id="CHEBI:61977"/>
        <dbReference type="ChEBI" id="CHEBI:456216"/>
        <dbReference type="EC" id="2.7.11.1"/>
    </reaction>
</comment>
<keyword evidence="13 21" id="KW-0472">Membrane</keyword>
<dbReference type="GO" id="GO:0004674">
    <property type="term" value="F:protein serine/threonine kinase activity"/>
    <property type="evidence" value="ECO:0007669"/>
    <property type="project" value="UniProtKB-KW"/>
</dbReference>
<comment type="caution">
    <text evidence="26">The sequence shown here is derived from an EMBL/GenBank/DDBJ whole genome shotgun (WGS) entry which is preliminary data.</text>
</comment>
<dbReference type="InterPro" id="IPR017441">
    <property type="entry name" value="Protein_kinase_ATP_BS"/>
</dbReference>
<dbReference type="InterPro" id="IPR008271">
    <property type="entry name" value="Ser/Thr_kinase_AS"/>
</dbReference>
<evidence type="ECO:0000256" key="19">
    <source>
        <dbReference type="PIRNR" id="PIRNR000641"/>
    </source>
</evidence>
<feature type="binding site" evidence="20">
    <location>
        <position position="529"/>
    </location>
    <ligand>
        <name>ATP</name>
        <dbReference type="ChEBI" id="CHEBI:30616"/>
    </ligand>
</feature>
<evidence type="ECO:0000256" key="10">
    <source>
        <dbReference type="ARBA" id="ARBA00022777"/>
    </source>
</evidence>
<evidence type="ECO:0000259" key="24">
    <source>
        <dbReference type="PROSITE" id="PS50927"/>
    </source>
</evidence>
<evidence type="ECO:0000256" key="8">
    <source>
        <dbReference type="ARBA" id="ARBA00022734"/>
    </source>
</evidence>
<evidence type="ECO:0000256" key="2">
    <source>
        <dbReference type="ARBA" id="ARBA00022527"/>
    </source>
</evidence>
<keyword evidence="5 19" id="KW-0808">Transferase</keyword>
<dbReference type="PROSITE" id="PS50948">
    <property type="entry name" value="PAN"/>
    <property type="match status" value="1"/>
</dbReference>
<sequence>MGCFLFRLLILLTTSCYLTSGQALELDYPIAKVNNSWTNIPSTTYSVVFDDGFMISMSPILVTRTESLRFSCGFYCNGNCTSFLFSVFIVPISNVSTMNDIESTRVMWSANRNNPVRANATLNLTADGDLILRDFDGTLVWSTSTTGKSVAGLKMTDTGNLVLFDANNQTIWQSFDHPTDTLLPGQKLVPGQRLTATQGLFSLSVTRESVIAFMESDPPQIYFKYMVTGKLSYILFLKGGITVYSDEANETDPLPSASFLWLRPDGHLTAYEWVLGWRGVKDVLAENMDLDVCGYPTFCGNYSICSYGQCSCPNETDLGTKYFTPLDDRQPDLGCLESTPLSCQSPQLHSFLELKDVTYFTNAAFSPDITDISMESCRNSCVKNCSCKAALFQYYGNTSVGNCSLPAQLYSLIANNMQITNYSAFAFIKVQKSPSRKKTSKAAIILGSSLGTFCLVFLVFSIWVILYRSKRDTDVDEEDDLHQVPGMPMRFSYEELKGMTENFSKKVGEGGFGSVYEGILGDGTKIAVKCLDGLGQVKKSFLAEVETIGSIHHVNLVRLIGYCSEKSHRLNIIFDIAKELAYLHEECRQRMVHLDIKPQNILLNKNFNAKVSDFGLSKLIDRDQSQVMTTMRGTPGYLAPEWLSSIVTEKVDVYSFGVVVMEILCGRKNLDRSQPEDCMHLIGLFKRKAEEGKLVDLIDKYSEDMQLHGAEVVEIMRLAAWCLQNDFTRRPSMSVVVKVLEGVMDVETNLDYSFSTSPLPAERTVTHNEAGFGVSVPILPSVLSGPR</sequence>
<keyword evidence="3" id="KW-0245">EGF-like domain</keyword>
<keyword evidence="11 19" id="KW-0067">ATP-binding</keyword>
<dbReference type="Gene3D" id="2.90.10.10">
    <property type="entry name" value="Bulb-type lectin domain"/>
    <property type="match status" value="1"/>
</dbReference>
<dbReference type="PROSITE" id="PS50011">
    <property type="entry name" value="PROTEIN_KINASE_DOM"/>
    <property type="match status" value="1"/>
</dbReference>
<dbReference type="GO" id="GO:0016020">
    <property type="term" value="C:membrane"/>
    <property type="evidence" value="ECO:0007669"/>
    <property type="project" value="UniProtKB-SubCell"/>
</dbReference>
<proteinExistence type="inferred from homology"/>
<evidence type="ECO:0000256" key="7">
    <source>
        <dbReference type="ARBA" id="ARBA00022729"/>
    </source>
</evidence>
<comment type="catalytic activity">
    <reaction evidence="18 19">
        <text>L-seryl-[protein] + ATP = O-phospho-L-seryl-[protein] + ADP + H(+)</text>
        <dbReference type="Rhea" id="RHEA:17989"/>
        <dbReference type="Rhea" id="RHEA-COMP:9863"/>
        <dbReference type="Rhea" id="RHEA-COMP:11604"/>
        <dbReference type="ChEBI" id="CHEBI:15378"/>
        <dbReference type="ChEBI" id="CHEBI:29999"/>
        <dbReference type="ChEBI" id="CHEBI:30616"/>
        <dbReference type="ChEBI" id="CHEBI:83421"/>
        <dbReference type="ChEBI" id="CHEBI:456216"/>
        <dbReference type="EC" id="2.7.11.1"/>
    </reaction>
</comment>
<evidence type="ECO:0000256" key="4">
    <source>
        <dbReference type="ARBA" id="ARBA00022553"/>
    </source>
</evidence>
<evidence type="ECO:0000256" key="15">
    <source>
        <dbReference type="ARBA" id="ARBA00023170"/>
    </source>
</evidence>
<dbReference type="InterPro" id="IPR051343">
    <property type="entry name" value="G-type_lectin_kinases/EP1-like"/>
</dbReference>
<evidence type="ECO:0000259" key="23">
    <source>
        <dbReference type="PROSITE" id="PS50011"/>
    </source>
</evidence>
<dbReference type="FunFam" id="2.90.10.30:FF:000003">
    <property type="entry name" value="Os04g0303100 protein"/>
    <property type="match status" value="1"/>
</dbReference>
<evidence type="ECO:0000256" key="20">
    <source>
        <dbReference type="PROSITE-ProRule" id="PRU10141"/>
    </source>
</evidence>
<feature type="signal peptide" evidence="22">
    <location>
        <begin position="1"/>
        <end position="23"/>
    </location>
</feature>
<dbReference type="PROSITE" id="PS00108">
    <property type="entry name" value="PROTEIN_KINASE_ST"/>
    <property type="match status" value="1"/>
</dbReference>
<keyword evidence="9 19" id="KW-0547">Nucleotide-binding</keyword>
<keyword evidence="12 21" id="KW-1133">Transmembrane helix</keyword>
<dbReference type="CDD" id="cd01098">
    <property type="entry name" value="PAN_AP_plant"/>
    <property type="match status" value="1"/>
</dbReference>
<keyword evidence="14" id="KW-1015">Disulfide bond</keyword>
<dbReference type="SMART" id="SM00220">
    <property type="entry name" value="S_TKc"/>
    <property type="match status" value="1"/>
</dbReference>
<dbReference type="SUPFAM" id="SSF51110">
    <property type="entry name" value="alpha-D-mannose-specific plant lectins"/>
    <property type="match status" value="1"/>
</dbReference>
<evidence type="ECO:0000256" key="14">
    <source>
        <dbReference type="ARBA" id="ARBA00023157"/>
    </source>
</evidence>
<feature type="domain" description="Apple" evidence="25">
    <location>
        <begin position="343"/>
        <end position="426"/>
    </location>
</feature>
<evidence type="ECO:0000256" key="1">
    <source>
        <dbReference type="ARBA" id="ARBA00004479"/>
    </source>
</evidence>
<dbReference type="Proteomes" id="UP000607653">
    <property type="component" value="Unassembled WGS sequence"/>
</dbReference>
<evidence type="ECO:0000313" key="27">
    <source>
        <dbReference type="Proteomes" id="UP000607653"/>
    </source>
</evidence>
<evidence type="ECO:0000256" key="6">
    <source>
        <dbReference type="ARBA" id="ARBA00022692"/>
    </source>
</evidence>
<dbReference type="InterPro" id="IPR000719">
    <property type="entry name" value="Prot_kinase_dom"/>
</dbReference>
<evidence type="ECO:0000256" key="5">
    <source>
        <dbReference type="ARBA" id="ARBA00022679"/>
    </source>
</evidence>
<evidence type="ECO:0000313" key="26">
    <source>
        <dbReference type="EMBL" id="DAD37782.1"/>
    </source>
</evidence>
<keyword evidence="4" id="KW-0597">Phosphoprotein</keyword>
<name>A0A822YYN7_NELNU</name>
<dbReference type="CDD" id="cd00028">
    <property type="entry name" value="B_lectin"/>
    <property type="match status" value="1"/>
</dbReference>
<comment type="subcellular location">
    <subcellularLocation>
        <location evidence="1">Membrane</location>
        <topology evidence="1">Single-pass type I membrane protein</topology>
    </subcellularLocation>
</comment>
<dbReference type="PIRSF" id="PIRSF000641">
    <property type="entry name" value="SRK"/>
    <property type="match status" value="1"/>
</dbReference>
<dbReference type="SUPFAM" id="SSF56112">
    <property type="entry name" value="Protein kinase-like (PK-like)"/>
    <property type="match status" value="1"/>
</dbReference>
<evidence type="ECO:0000256" key="9">
    <source>
        <dbReference type="ARBA" id="ARBA00022741"/>
    </source>
</evidence>
<evidence type="ECO:0000256" key="12">
    <source>
        <dbReference type="ARBA" id="ARBA00022989"/>
    </source>
</evidence>
<dbReference type="PANTHER" id="PTHR47976:SF30">
    <property type="entry name" value="RECEPTOR-LIKE SERINE_THREONINE-PROTEIN KINASE"/>
    <property type="match status" value="1"/>
</dbReference>
<gene>
    <name evidence="26" type="ORF">HUJ06_008423</name>
</gene>
<dbReference type="FunFam" id="2.90.10.10:FF:000039">
    <property type="entry name" value="G-type lectin S-receptor-like serine/threonine-protein kinase SD2-5"/>
    <property type="match status" value="1"/>
</dbReference>
<reference evidence="26 27" key="1">
    <citation type="journal article" date="2020" name="Mol. Biol. Evol.">
        <title>Distinct Expression and Methylation Patterns for Genes with Different Fates following a Single Whole-Genome Duplication in Flowering Plants.</title>
        <authorList>
            <person name="Shi T."/>
            <person name="Rahmani R.S."/>
            <person name="Gugger P.F."/>
            <person name="Wang M."/>
            <person name="Li H."/>
            <person name="Zhang Y."/>
            <person name="Li Z."/>
            <person name="Wang Q."/>
            <person name="Van de Peer Y."/>
            <person name="Marchal K."/>
            <person name="Chen J."/>
        </authorList>
    </citation>
    <scope>NUCLEOTIDE SEQUENCE [LARGE SCALE GENOMIC DNA]</scope>
    <source>
        <tissue evidence="26">Leaf</tissue>
    </source>
</reference>
<dbReference type="EC" id="2.7.11.1" evidence="19"/>
<evidence type="ECO:0000256" key="17">
    <source>
        <dbReference type="ARBA" id="ARBA00047899"/>
    </source>
</evidence>
<dbReference type="PROSITE" id="PS00107">
    <property type="entry name" value="PROTEIN_KINASE_ATP"/>
    <property type="match status" value="1"/>
</dbReference>
<dbReference type="InterPro" id="IPR011009">
    <property type="entry name" value="Kinase-like_dom_sf"/>
</dbReference>
<accession>A0A822YYN7</accession>
<dbReference type="SMART" id="SM00108">
    <property type="entry name" value="B_lectin"/>
    <property type="match status" value="1"/>
</dbReference>
<dbReference type="InterPro" id="IPR003609">
    <property type="entry name" value="Pan_app"/>
</dbReference>
<keyword evidence="2 19" id="KW-0723">Serine/threonine-protein kinase</keyword>
<feature type="transmembrane region" description="Helical" evidence="21">
    <location>
        <begin position="442"/>
        <end position="466"/>
    </location>
</feature>
<evidence type="ECO:0000256" key="18">
    <source>
        <dbReference type="ARBA" id="ARBA00048679"/>
    </source>
</evidence>
<dbReference type="InterPro" id="IPR036426">
    <property type="entry name" value="Bulb-type_lectin_dom_sf"/>
</dbReference>
<dbReference type="GO" id="GO:0030246">
    <property type="term" value="F:carbohydrate binding"/>
    <property type="evidence" value="ECO:0007669"/>
    <property type="project" value="UniProtKB-KW"/>
</dbReference>
<feature type="chain" id="PRO_5032514524" description="Receptor-like serine/threonine-protein kinase" evidence="22">
    <location>
        <begin position="24"/>
        <end position="787"/>
    </location>
</feature>
<dbReference type="FunFam" id="1.10.510.10:FF:000248">
    <property type="entry name" value="S-receptor-like kinase 5"/>
    <property type="match status" value="1"/>
</dbReference>
<dbReference type="PANTHER" id="PTHR47976">
    <property type="entry name" value="G-TYPE LECTIN S-RECEPTOR-LIKE SERINE/THREONINE-PROTEIN KINASE SD2-5"/>
    <property type="match status" value="1"/>
</dbReference>
<feature type="domain" description="Bulb-type lectin" evidence="24">
    <location>
        <begin position="46"/>
        <end position="176"/>
    </location>
</feature>
<keyword evidence="16" id="KW-0325">Glycoprotein</keyword>
<keyword evidence="8" id="KW-0430">Lectin</keyword>
<keyword evidence="7 22" id="KW-0732">Signal</keyword>
<evidence type="ECO:0000256" key="13">
    <source>
        <dbReference type="ARBA" id="ARBA00023136"/>
    </source>
</evidence>
<comment type="similarity">
    <text evidence="19">Belongs to the protein kinase superfamily. Ser/Thr protein kinase family.</text>
</comment>
<dbReference type="Gene3D" id="1.10.510.10">
    <property type="entry name" value="Transferase(Phosphotransferase) domain 1"/>
    <property type="match status" value="2"/>
</dbReference>
<dbReference type="Pfam" id="PF01453">
    <property type="entry name" value="B_lectin"/>
    <property type="match status" value="1"/>
</dbReference>